<dbReference type="AlphaFoldDB" id="A0A8H6S081"/>
<keyword evidence="2" id="KW-1185">Reference proteome</keyword>
<reference evidence="1" key="1">
    <citation type="submission" date="2020-05" db="EMBL/GenBank/DDBJ databases">
        <title>Mycena genomes resolve the evolution of fungal bioluminescence.</title>
        <authorList>
            <person name="Tsai I.J."/>
        </authorList>
    </citation>
    <scope>NUCLEOTIDE SEQUENCE</scope>
    <source>
        <strain evidence="1">171206Taipei</strain>
    </source>
</reference>
<proteinExistence type="predicted"/>
<evidence type="ECO:0008006" key="3">
    <source>
        <dbReference type="Google" id="ProtNLM"/>
    </source>
</evidence>
<comment type="caution">
    <text evidence="1">The sequence shown here is derived from an EMBL/GenBank/DDBJ whole genome shotgun (WGS) entry which is preliminary data.</text>
</comment>
<dbReference type="Proteomes" id="UP000636479">
    <property type="component" value="Unassembled WGS sequence"/>
</dbReference>
<dbReference type="RefSeq" id="XP_037213834.1">
    <property type="nucleotide sequence ID" value="XM_037369838.1"/>
</dbReference>
<protein>
    <recommendedName>
        <fullName evidence="3">BTB domain-containing protein</fullName>
    </recommendedName>
</protein>
<dbReference type="GeneID" id="59352354"/>
<dbReference type="OrthoDB" id="3893071at2759"/>
<name>A0A8H6S081_9AGAR</name>
<evidence type="ECO:0000313" key="2">
    <source>
        <dbReference type="Proteomes" id="UP000636479"/>
    </source>
</evidence>
<evidence type="ECO:0000313" key="1">
    <source>
        <dbReference type="EMBL" id="KAF7290256.1"/>
    </source>
</evidence>
<accession>A0A8H6S081</accession>
<dbReference type="Gene3D" id="3.30.710.10">
    <property type="entry name" value="Potassium Channel Kv1.1, Chain A"/>
    <property type="match status" value="1"/>
</dbReference>
<organism evidence="1 2">
    <name type="scientific">Mycena indigotica</name>
    <dbReference type="NCBI Taxonomy" id="2126181"/>
    <lineage>
        <taxon>Eukaryota</taxon>
        <taxon>Fungi</taxon>
        <taxon>Dikarya</taxon>
        <taxon>Basidiomycota</taxon>
        <taxon>Agaricomycotina</taxon>
        <taxon>Agaricomycetes</taxon>
        <taxon>Agaricomycetidae</taxon>
        <taxon>Agaricales</taxon>
        <taxon>Marasmiineae</taxon>
        <taxon>Mycenaceae</taxon>
        <taxon>Mycena</taxon>
    </lineage>
</organism>
<gene>
    <name evidence="1" type="ORF">MIND_01339300</name>
</gene>
<sequence>MILPIIEAVLSQVVPRPPPQMSADTDMAVAQTSGSPDLKRAEGLYFQDCGLIIRADDTLFRVSGQYLATHSAFFRDMLSIPVPADAEKIDGCLVVAVSDSAGDMAAFLRGIMYPSFFESPPAAVTFEKLRPVLRLSHKYDVGWLQRRALAHLARTHPTTLDDWYTLTAMPASFVNGASAELCIEIILIARDFRLEWLLPMAFYRLTRSKSSLPVLASDLSLADKRRWGDAVRKLDLEWRTQALDFLWQPRQITQCTKPASPAAACPETRLAYRKRTEQMRESPKEQYVMPLDLWGEAWWKAMADMHVCGGCLGEMRRLKRLADEAFWEALPRIFDLGDWATLEARKAQTFSEDVSG</sequence>
<dbReference type="EMBL" id="JACAZF010000015">
    <property type="protein sequence ID" value="KAF7290256.1"/>
    <property type="molecule type" value="Genomic_DNA"/>
</dbReference>
<dbReference type="InterPro" id="IPR011333">
    <property type="entry name" value="SKP1/BTB/POZ_sf"/>
</dbReference>